<evidence type="ECO:0000256" key="1">
    <source>
        <dbReference type="SAM" id="SignalP"/>
    </source>
</evidence>
<evidence type="ECO:0000313" key="2">
    <source>
        <dbReference type="EMBL" id="MCA5894295.1"/>
    </source>
</evidence>
<accession>A0ABS7ZGZ4</accession>
<dbReference type="Proteomes" id="UP001319870">
    <property type="component" value="Unassembled WGS sequence"/>
</dbReference>
<reference evidence="2 3" key="1">
    <citation type="submission" date="2021-09" db="EMBL/GenBank/DDBJ databases">
        <title>Isoptericola luteus sp. nov., a novel bacterium isolated from Harbin, the capital city of Heilongjiang province.</title>
        <authorList>
            <person name="Li J."/>
        </authorList>
    </citation>
    <scope>NUCLEOTIDE SEQUENCE [LARGE SCALE GENOMIC DNA]</scope>
    <source>
        <strain evidence="2 3">NEAU-Y5</strain>
    </source>
</reference>
<evidence type="ECO:0000313" key="3">
    <source>
        <dbReference type="Proteomes" id="UP001319870"/>
    </source>
</evidence>
<keyword evidence="1" id="KW-0732">Signal</keyword>
<protein>
    <submittedName>
        <fullName evidence="2">Uncharacterized protein</fullName>
    </submittedName>
</protein>
<dbReference type="EMBL" id="JAIXCQ010000009">
    <property type="protein sequence ID" value="MCA5894295.1"/>
    <property type="molecule type" value="Genomic_DNA"/>
</dbReference>
<dbReference type="RefSeq" id="WP_225566059.1">
    <property type="nucleotide sequence ID" value="NZ_JAIXCQ010000009.1"/>
</dbReference>
<organism evidence="2 3">
    <name type="scientific">Isoptericola luteus</name>
    <dbReference type="NCBI Taxonomy" id="2879484"/>
    <lineage>
        <taxon>Bacteria</taxon>
        <taxon>Bacillati</taxon>
        <taxon>Actinomycetota</taxon>
        <taxon>Actinomycetes</taxon>
        <taxon>Micrococcales</taxon>
        <taxon>Promicromonosporaceae</taxon>
        <taxon>Isoptericola</taxon>
    </lineage>
</organism>
<feature type="signal peptide" evidence="1">
    <location>
        <begin position="1"/>
        <end position="31"/>
    </location>
</feature>
<comment type="caution">
    <text evidence="2">The sequence shown here is derived from an EMBL/GenBank/DDBJ whole genome shotgun (WGS) entry which is preliminary data.</text>
</comment>
<sequence length="495" mass="53099">MTRRLRAMVAGIATAALLLVGLVAPAGSATAADNTGSSSLSSIGLKVSYSMDDVVTGNRPRVARASFTFDHPRSTLSLRGLRSSSAYIVGPGSRSAQRVHLVKDSEHRAHADFLLDASDPAGTYYLAIEINTTVDGQAYTIFKDRGLKFSVKRATTATASSKRSGSKTVVSGSVTRSQAVDYQTAVATRPFARVKVKLYFDPQGAQGARYKATVTTGSDGRYRKTLTYPGKGRWIAKYAGSSQYAPSGVRTAGAREPAVKRTYITSDTALGTKVTMKVVSQNVVAGSRGKKMRVDVSFATSGPGSLVTSDLHTVCATSRIGHYDWYCSDLVRDSATRLHADFWFGPSDPASVYDLEVWGDLWVRASGERDSVEPRMAQTGSFRVTKSTRTTVRLSDASVRKGATVKVKGTLAKPSATDANNGQGWRPTRGQSVKIYFDPKGSAKAAYRGTVRVSSKGTFSKNFRVTRSGTWIVKYPGSDAVHLRASSAKVSMSVR</sequence>
<name>A0ABS7ZGZ4_9MICO</name>
<keyword evidence="3" id="KW-1185">Reference proteome</keyword>
<feature type="chain" id="PRO_5045799110" evidence="1">
    <location>
        <begin position="32"/>
        <end position="495"/>
    </location>
</feature>
<gene>
    <name evidence="2" type="ORF">LEP48_13185</name>
</gene>
<proteinExistence type="predicted"/>